<dbReference type="GO" id="GO:0005634">
    <property type="term" value="C:nucleus"/>
    <property type="evidence" value="ECO:0007669"/>
    <property type="project" value="TreeGrafter"/>
</dbReference>
<feature type="compositionally biased region" description="Basic residues" evidence="1">
    <location>
        <begin position="52"/>
        <end position="61"/>
    </location>
</feature>
<feature type="compositionally biased region" description="Basic residues" evidence="1">
    <location>
        <begin position="259"/>
        <end position="275"/>
    </location>
</feature>
<sequence length="454" mass="50583">MSSCLSGGSGRTYALDLDIIKSPSTSTRTSHSSSPSSTLSESSNSPLAISTRKPRTSRKRPNQTYNEAAALLSTAYPNIFSPKHLTKPRKFTAQHDSFLAESSELLLPFRVIDSSGFLLHQPIQEKPSFQIQSKVANFCEKPCQSPGEVDFQANSLELCDGYEEDFDAESILDEEIEEGIDSIMGNLSVGTDAVDDSCSGGQKINSWYGNPIPMGLGFGGKFEMGFGMRRGGGVRALRHVDEGNWWSFPVVDVRQISPKFHRHSSGSAEKKKKKVEKPQAMELKNKELPKENSTPKPNPGLLLKLNFDDVLNAWSDRGSPFSDDFPGFELPGNDVSARLAQIDLFSDGVREASVLRYKEKRRTRLFSKKIRGALLGGRILAQIVKDEKFQKKKKRRRHFGLRSSPPPPLLASLPFVVGLQIPVFGRCPFVFPTGSHTMKLRKYWRPVKKRSMEK</sequence>
<feature type="region of interest" description="Disordered" evidence="1">
    <location>
        <begin position="23"/>
        <end position="62"/>
    </location>
</feature>
<protein>
    <recommendedName>
        <fullName evidence="4">CCT domain-containing protein</fullName>
    </recommendedName>
</protein>
<dbReference type="PANTHER" id="PTHR31874">
    <property type="entry name" value="CCT MOTIF FAMILY PROTEIN, EXPRESSED"/>
    <property type="match status" value="1"/>
</dbReference>
<evidence type="ECO:0000256" key="1">
    <source>
        <dbReference type="SAM" id="MobiDB-lite"/>
    </source>
</evidence>
<dbReference type="GO" id="GO:0006355">
    <property type="term" value="P:regulation of DNA-templated transcription"/>
    <property type="evidence" value="ECO:0007669"/>
    <property type="project" value="TreeGrafter"/>
</dbReference>
<keyword evidence="3" id="KW-1185">Reference proteome</keyword>
<name>A0A5N6RA90_9ROSI</name>
<dbReference type="InterPro" id="IPR052453">
    <property type="entry name" value="CONSTANS-like_ZF"/>
</dbReference>
<feature type="region of interest" description="Disordered" evidence="1">
    <location>
        <begin position="259"/>
        <end position="299"/>
    </location>
</feature>
<dbReference type="AlphaFoldDB" id="A0A5N6RA90"/>
<proteinExistence type="predicted"/>
<organism evidence="2 3">
    <name type="scientific">Carpinus fangiana</name>
    <dbReference type="NCBI Taxonomy" id="176857"/>
    <lineage>
        <taxon>Eukaryota</taxon>
        <taxon>Viridiplantae</taxon>
        <taxon>Streptophyta</taxon>
        <taxon>Embryophyta</taxon>
        <taxon>Tracheophyta</taxon>
        <taxon>Spermatophyta</taxon>
        <taxon>Magnoliopsida</taxon>
        <taxon>eudicotyledons</taxon>
        <taxon>Gunneridae</taxon>
        <taxon>Pentapetalae</taxon>
        <taxon>rosids</taxon>
        <taxon>fabids</taxon>
        <taxon>Fagales</taxon>
        <taxon>Betulaceae</taxon>
        <taxon>Carpinus</taxon>
    </lineage>
</organism>
<evidence type="ECO:0008006" key="4">
    <source>
        <dbReference type="Google" id="ProtNLM"/>
    </source>
</evidence>
<evidence type="ECO:0000313" key="2">
    <source>
        <dbReference type="EMBL" id="KAE8056708.1"/>
    </source>
</evidence>
<dbReference type="OrthoDB" id="153872at2759"/>
<gene>
    <name evidence="2" type="ORF">FH972_013454</name>
</gene>
<dbReference type="EMBL" id="CM017325">
    <property type="protein sequence ID" value="KAE8056708.1"/>
    <property type="molecule type" value="Genomic_DNA"/>
</dbReference>
<accession>A0A5N6RA90</accession>
<reference evidence="2 3" key="1">
    <citation type="submission" date="2019-06" db="EMBL/GenBank/DDBJ databases">
        <title>A chromosomal-level reference genome of Carpinus fangiana (Coryloideae, Betulaceae).</title>
        <authorList>
            <person name="Yang X."/>
            <person name="Wang Z."/>
            <person name="Zhang L."/>
            <person name="Hao G."/>
            <person name="Liu J."/>
            <person name="Yang Y."/>
        </authorList>
    </citation>
    <scope>NUCLEOTIDE SEQUENCE [LARGE SCALE GENOMIC DNA]</scope>
    <source>
        <strain evidence="2">Cfa_2016G</strain>
        <tissue evidence="2">Leaf</tissue>
    </source>
</reference>
<evidence type="ECO:0000313" key="3">
    <source>
        <dbReference type="Proteomes" id="UP000327013"/>
    </source>
</evidence>
<feature type="compositionally biased region" description="Basic and acidic residues" evidence="1">
    <location>
        <begin position="276"/>
        <end position="290"/>
    </location>
</feature>
<dbReference type="Proteomes" id="UP000327013">
    <property type="component" value="Chromosome 5"/>
</dbReference>
<dbReference type="PANTHER" id="PTHR31874:SF10">
    <property type="entry name" value="PROTEIN CHLOROPLAST IMPORT APPARATUS 2"/>
    <property type="match status" value="1"/>
</dbReference>
<feature type="compositionally biased region" description="Low complexity" evidence="1">
    <location>
        <begin position="23"/>
        <end position="46"/>
    </location>
</feature>